<gene>
    <name evidence="2" type="ORF">H3H32_17560</name>
</gene>
<dbReference type="Gene3D" id="3.40.50.150">
    <property type="entry name" value="Vaccinia Virus protein VP39"/>
    <property type="match status" value="1"/>
</dbReference>
<evidence type="ECO:0000313" key="2">
    <source>
        <dbReference type="EMBL" id="QMW06568.1"/>
    </source>
</evidence>
<dbReference type="RefSeq" id="WP_182463965.1">
    <property type="nucleotide sequence ID" value="NZ_CP059732.1"/>
</dbReference>
<keyword evidence="2" id="KW-0489">Methyltransferase</keyword>
<keyword evidence="3" id="KW-1185">Reference proteome</keyword>
<proteinExistence type="predicted"/>
<name>A0A7G5H626_9BACT</name>
<accession>A0A7G5H626</accession>
<dbReference type="InterPro" id="IPR029063">
    <property type="entry name" value="SAM-dependent_MTases_sf"/>
</dbReference>
<evidence type="ECO:0000259" key="1">
    <source>
        <dbReference type="Pfam" id="PF13649"/>
    </source>
</evidence>
<protein>
    <submittedName>
        <fullName evidence="2">Class I SAM-dependent methyltransferase</fullName>
    </submittedName>
</protein>
<sequence>MLNHLIENEAAKMAFTKQSTVFDQTYGDNEIVQYKRMKIRNHFEKQLKSGSSILELNAGTGEDSIYLARQGHYVHATDVSEGMLRQLSQKIISAQLSDSVTYEQTSFLALENLTKSGPYDAIFSNFGGLNCTNQLDKVLHSFSTLVKSGGVVTLTIMPPFCLWEFLHVFRGYFKVAFRRLFAKKGAKAHIDGIHFLCWYYQPSYIIEHLKEEFELIELEGICTIVPPSYMETFPERYPMLWDFLKRAENSFNRFYPFNRIGDYYTITLKKRTA</sequence>
<dbReference type="AlphaFoldDB" id="A0A7G5H626"/>
<reference evidence="2 3" key="1">
    <citation type="submission" date="2020-07" db="EMBL/GenBank/DDBJ databases">
        <title>Spirosoma foliorum sp. nov., isolated from the leaves on the Nejang mountain Korea, Republic of.</title>
        <authorList>
            <person name="Ho H."/>
            <person name="Lee Y.-J."/>
            <person name="Nurcahyanto D.-A."/>
            <person name="Kim S.-G."/>
        </authorList>
    </citation>
    <scope>NUCLEOTIDE SEQUENCE [LARGE SCALE GENOMIC DNA]</scope>
    <source>
        <strain evidence="2 3">PL0136</strain>
    </source>
</reference>
<feature type="domain" description="Methyltransferase" evidence="1">
    <location>
        <begin position="53"/>
        <end position="150"/>
    </location>
</feature>
<keyword evidence="2" id="KW-0808">Transferase</keyword>
<dbReference type="CDD" id="cd02440">
    <property type="entry name" value="AdoMet_MTases"/>
    <property type="match status" value="1"/>
</dbReference>
<dbReference type="EMBL" id="CP059732">
    <property type="protein sequence ID" value="QMW06568.1"/>
    <property type="molecule type" value="Genomic_DNA"/>
</dbReference>
<dbReference type="Proteomes" id="UP000515369">
    <property type="component" value="Chromosome"/>
</dbReference>
<dbReference type="Pfam" id="PF13649">
    <property type="entry name" value="Methyltransf_25"/>
    <property type="match status" value="1"/>
</dbReference>
<dbReference type="GO" id="GO:0008168">
    <property type="term" value="F:methyltransferase activity"/>
    <property type="evidence" value="ECO:0007669"/>
    <property type="project" value="UniProtKB-KW"/>
</dbReference>
<dbReference type="SUPFAM" id="SSF53335">
    <property type="entry name" value="S-adenosyl-L-methionine-dependent methyltransferases"/>
    <property type="match status" value="1"/>
</dbReference>
<dbReference type="KEGG" id="sfol:H3H32_17560"/>
<organism evidence="2 3">
    <name type="scientific">Spirosoma foliorum</name>
    <dbReference type="NCBI Taxonomy" id="2710596"/>
    <lineage>
        <taxon>Bacteria</taxon>
        <taxon>Pseudomonadati</taxon>
        <taxon>Bacteroidota</taxon>
        <taxon>Cytophagia</taxon>
        <taxon>Cytophagales</taxon>
        <taxon>Cytophagaceae</taxon>
        <taxon>Spirosoma</taxon>
    </lineage>
</organism>
<dbReference type="GO" id="GO:0032259">
    <property type="term" value="P:methylation"/>
    <property type="evidence" value="ECO:0007669"/>
    <property type="project" value="UniProtKB-KW"/>
</dbReference>
<dbReference type="InterPro" id="IPR041698">
    <property type="entry name" value="Methyltransf_25"/>
</dbReference>
<evidence type="ECO:0000313" key="3">
    <source>
        <dbReference type="Proteomes" id="UP000515369"/>
    </source>
</evidence>